<dbReference type="Proteomes" id="UP001227831">
    <property type="component" value="Unassembled WGS sequence"/>
</dbReference>
<dbReference type="EMBL" id="JAVCWF010000001">
    <property type="protein sequence ID" value="MDQ7938613.1"/>
    <property type="molecule type" value="Genomic_DNA"/>
</dbReference>
<evidence type="ECO:0000313" key="2">
    <source>
        <dbReference type="EMBL" id="MDQ7938613.1"/>
    </source>
</evidence>
<accession>A0ABU1AEA2</accession>
<feature type="domain" description="DUF1828" evidence="1">
    <location>
        <begin position="33"/>
        <end position="98"/>
    </location>
</feature>
<gene>
    <name evidence="2" type="ORF">RA086_13445</name>
</gene>
<protein>
    <submittedName>
        <fullName evidence="2">DUF1828 domain-containing protein</fullName>
    </submittedName>
</protein>
<dbReference type="RefSeq" id="WP_308704283.1">
    <property type="nucleotide sequence ID" value="NZ_JAVCWF010000001.1"/>
</dbReference>
<reference evidence="2 3" key="1">
    <citation type="journal article" date="2023" name="Int. J. Syst. Evol. Microbiol.">
        <title>Lactiplantibacillus brownii sp. nov., a novel psychrotolerant species isolated from sauerkraut.</title>
        <authorList>
            <person name="Heng Y.C."/>
            <person name="Silvaraju S."/>
            <person name="Lee J.K.Y."/>
            <person name="Kittelmann S."/>
        </authorList>
    </citation>
    <scope>NUCLEOTIDE SEQUENCE [LARGE SCALE GENOMIC DNA]</scope>
    <source>
        <strain evidence="2 3">WILCCON 0030</strain>
    </source>
</reference>
<dbReference type="Pfam" id="PF08861">
    <property type="entry name" value="DUF1828"/>
    <property type="match status" value="1"/>
</dbReference>
<evidence type="ECO:0000313" key="3">
    <source>
        <dbReference type="Proteomes" id="UP001227831"/>
    </source>
</evidence>
<organism evidence="2 3">
    <name type="scientific">Lactiplantibacillus brownii</name>
    <dbReference type="NCBI Taxonomy" id="3069269"/>
    <lineage>
        <taxon>Bacteria</taxon>
        <taxon>Bacillati</taxon>
        <taxon>Bacillota</taxon>
        <taxon>Bacilli</taxon>
        <taxon>Lactobacillales</taxon>
        <taxon>Lactobacillaceae</taxon>
        <taxon>Lactiplantibacillus</taxon>
    </lineage>
</organism>
<proteinExistence type="predicted"/>
<evidence type="ECO:0000259" key="1">
    <source>
        <dbReference type="Pfam" id="PF08861"/>
    </source>
</evidence>
<comment type="caution">
    <text evidence="2">The sequence shown here is derived from an EMBL/GenBank/DDBJ whole genome shotgun (WGS) entry which is preliminary data.</text>
</comment>
<name>A0ABU1AEA2_9LACO</name>
<dbReference type="InterPro" id="IPR014960">
    <property type="entry name" value="DUF1828"/>
</dbReference>
<keyword evidence="3" id="KW-1185">Reference proteome</keyword>
<sequence length="104" mass="12056">MSINTHSLQQAYLDWVTQKQVFKPQANFTTIQTPFVDIYHDTIELFIEKHAGHYILSDDGYTLDELDTLDLQLSPKHASKKRQALFEQTCLNFGIQINQLKVES</sequence>